<sequence length="85" mass="10414">MNTNYLSNEHLNEMVDELELTDIQQYRLNKFTEKKQAEIEEQKKQNPNDHLTDIERNEKREKIMNIKDDSKRTNQIAQNRELFQY</sequence>
<keyword evidence="4" id="KW-1185">Reference proteome</keyword>
<dbReference type="AlphaFoldDB" id="A0A1D4QIB6"/>
<dbReference type="Proteomes" id="UP000095412">
    <property type="component" value="Unassembled WGS sequence"/>
</dbReference>
<dbReference type="RefSeq" id="WP_081333127.1">
    <property type="nucleotide sequence ID" value="NZ_FMPG01000013.1"/>
</dbReference>
<evidence type="ECO:0000313" key="2">
    <source>
        <dbReference type="EMBL" id="SCT27014.1"/>
    </source>
</evidence>
<evidence type="ECO:0000313" key="5">
    <source>
        <dbReference type="Proteomes" id="UP000095768"/>
    </source>
</evidence>
<organism evidence="3 5">
    <name type="scientific">Staphylococcus caeli</name>
    <dbReference type="NCBI Taxonomy" id="2201815"/>
    <lineage>
        <taxon>Bacteria</taxon>
        <taxon>Bacillati</taxon>
        <taxon>Bacillota</taxon>
        <taxon>Bacilli</taxon>
        <taxon>Bacillales</taxon>
        <taxon>Staphylococcaceae</taxon>
        <taxon>Staphylococcus</taxon>
    </lineage>
</organism>
<accession>A0A1D4QIB6</accession>
<protein>
    <submittedName>
        <fullName evidence="3">Pathogenicity island protein</fullName>
    </submittedName>
</protein>
<evidence type="ECO:0000256" key="1">
    <source>
        <dbReference type="SAM" id="MobiDB-lite"/>
    </source>
</evidence>
<reference evidence="2 4" key="1">
    <citation type="submission" date="2016-09" db="EMBL/GenBank/DDBJ databases">
        <authorList>
            <consortium name="Pathogen Informatics"/>
            <person name="Sun Q."/>
            <person name="Inoue M."/>
        </authorList>
    </citation>
    <scope>NUCLEOTIDE SEQUENCE [LARGE SCALE GENOMIC DNA]</scope>
    <source>
        <strain evidence="2 4">82C</strain>
    </source>
</reference>
<feature type="compositionally biased region" description="Basic and acidic residues" evidence="1">
    <location>
        <begin position="37"/>
        <end position="72"/>
    </location>
</feature>
<dbReference type="EMBL" id="FMPG01000013">
    <property type="protein sequence ID" value="SCT34883.1"/>
    <property type="molecule type" value="Genomic_DNA"/>
</dbReference>
<feature type="region of interest" description="Disordered" evidence="1">
    <location>
        <begin position="37"/>
        <end position="85"/>
    </location>
</feature>
<dbReference type="Proteomes" id="UP000095768">
    <property type="component" value="Unassembled WGS sequence"/>
</dbReference>
<proteinExistence type="predicted"/>
<evidence type="ECO:0000313" key="3">
    <source>
        <dbReference type="EMBL" id="SCT34883.1"/>
    </source>
</evidence>
<name>A0A1D4QIB6_9STAP</name>
<reference evidence="3 5" key="2">
    <citation type="submission" date="2016-09" db="EMBL/GenBank/DDBJ databases">
        <authorList>
            <consortium name="Pathogen Informatics"/>
        </authorList>
    </citation>
    <scope>NUCLEOTIDE SEQUENCE [LARGE SCALE GENOMIC DNA]</scope>
    <source>
        <strain evidence="3 5">82B</strain>
    </source>
</reference>
<dbReference type="EMBL" id="FMPI01000017">
    <property type="protein sequence ID" value="SCT27014.1"/>
    <property type="molecule type" value="Genomic_DNA"/>
</dbReference>
<evidence type="ECO:0000313" key="4">
    <source>
        <dbReference type="Proteomes" id="UP000095412"/>
    </source>
</evidence>
<gene>
    <name evidence="3" type="ORF">SAMEA2297795_02315</name>
    <name evidence="2" type="ORF">SAMEA2297796_02052</name>
</gene>